<name>A0A3S3R4L3_9SPHI</name>
<dbReference type="InterPro" id="IPR006860">
    <property type="entry name" value="FecR"/>
</dbReference>
<evidence type="ECO:0000259" key="2">
    <source>
        <dbReference type="Pfam" id="PF16344"/>
    </source>
</evidence>
<dbReference type="InterPro" id="IPR012373">
    <property type="entry name" value="Ferrdict_sens_TM"/>
</dbReference>
<gene>
    <name evidence="3" type="ORF">DPV69_16995</name>
</gene>
<dbReference type="InterPro" id="IPR032508">
    <property type="entry name" value="FecR_C"/>
</dbReference>
<keyword evidence="4" id="KW-1185">Reference proteome</keyword>
<dbReference type="Pfam" id="PF16344">
    <property type="entry name" value="FecR_C"/>
    <property type="match status" value="1"/>
</dbReference>
<accession>A0A3S3R4L3</accession>
<evidence type="ECO:0000313" key="3">
    <source>
        <dbReference type="EMBL" id="RWU04861.1"/>
    </source>
</evidence>
<dbReference type="PANTHER" id="PTHR30273">
    <property type="entry name" value="PERIPLASMIC SIGNAL SENSOR AND SIGMA FACTOR ACTIVATOR FECR-RELATED"/>
    <property type="match status" value="1"/>
</dbReference>
<dbReference type="EMBL" id="SAYW01000006">
    <property type="protein sequence ID" value="RWU04861.1"/>
    <property type="molecule type" value="Genomic_DNA"/>
</dbReference>
<dbReference type="Gene3D" id="2.60.120.1440">
    <property type="match status" value="1"/>
</dbReference>
<proteinExistence type="predicted"/>
<dbReference type="Gene3D" id="3.55.50.30">
    <property type="match status" value="1"/>
</dbReference>
<dbReference type="AlphaFoldDB" id="A0A3S3R4L3"/>
<organism evidence="3 4">
    <name type="scientific">Pedobacter chitinilyticus</name>
    <dbReference type="NCBI Taxonomy" id="2233776"/>
    <lineage>
        <taxon>Bacteria</taxon>
        <taxon>Pseudomonadati</taxon>
        <taxon>Bacteroidota</taxon>
        <taxon>Sphingobacteriia</taxon>
        <taxon>Sphingobacteriales</taxon>
        <taxon>Sphingobacteriaceae</taxon>
        <taxon>Pedobacter</taxon>
    </lineage>
</organism>
<evidence type="ECO:0000313" key="4">
    <source>
        <dbReference type="Proteomes" id="UP000284120"/>
    </source>
</evidence>
<dbReference type="Proteomes" id="UP000284120">
    <property type="component" value="Unassembled WGS sequence"/>
</dbReference>
<reference evidence="3 4" key="1">
    <citation type="submission" date="2018-06" db="EMBL/GenBank/DDBJ databases">
        <title>Pedobacter endophyticus sp. nov., an endophytic bacterium isolated from a leaf of Triticum aestivum.</title>
        <authorList>
            <person name="Zhang L."/>
        </authorList>
    </citation>
    <scope>NUCLEOTIDE SEQUENCE [LARGE SCALE GENOMIC DNA]</scope>
    <source>
        <strain evidence="3 4">CM134L-2</strain>
    </source>
</reference>
<dbReference type="PANTHER" id="PTHR30273:SF2">
    <property type="entry name" value="PROTEIN FECR"/>
    <property type="match status" value="1"/>
</dbReference>
<feature type="domain" description="Protein FecR C-terminal" evidence="2">
    <location>
        <begin position="316"/>
        <end position="383"/>
    </location>
</feature>
<dbReference type="Pfam" id="PF04773">
    <property type="entry name" value="FecR"/>
    <property type="match status" value="1"/>
</dbReference>
<sequence>MTPHRDFEYLSSLILKYLKNDITEKEQQILNEWLEESPNNKSLLESFRQTAKVEQDIDQLRSIDVNAQWERFNANIRNSQPKKLRLAKWWPRVAAVLLVASSVAFYVYQSQKKSTASDAVLAYDVNPGSERAILQLADGAVVNLGRYQKHSDHDQAQGFDVKEGTLYFTANHTKSGQTNHHALRTPRAGEYKVVLPDGTKVWLNASSYLSFPQNFDGNERRVQLKGEAYFEVAHQPSKPFIVSFNDTEVKVLGTHFNINTYGNTSKTTLLEGSVSISEGGHQTLLKPGQEALIEQGEIEVQKTEVYKSIAWKEGVFYFKEDNIKEILDQISRWYDVEIVYQGKPSQQAITGNIRRQATLNQVLDMLGTLTNAKFNLTDRTVTVNFNP</sequence>
<evidence type="ECO:0000259" key="1">
    <source>
        <dbReference type="Pfam" id="PF04773"/>
    </source>
</evidence>
<dbReference type="OrthoDB" id="1099963at2"/>
<comment type="caution">
    <text evidence="3">The sequence shown here is derived from an EMBL/GenBank/DDBJ whole genome shotgun (WGS) entry which is preliminary data.</text>
</comment>
<feature type="domain" description="FecR protein" evidence="1">
    <location>
        <begin position="183"/>
        <end position="274"/>
    </location>
</feature>
<dbReference type="GO" id="GO:0016989">
    <property type="term" value="F:sigma factor antagonist activity"/>
    <property type="evidence" value="ECO:0007669"/>
    <property type="project" value="TreeGrafter"/>
</dbReference>
<dbReference type="RefSeq" id="WP_113648613.1">
    <property type="nucleotide sequence ID" value="NZ_QMHN01000006.1"/>
</dbReference>
<protein>
    <submittedName>
        <fullName evidence="3">FecR family protein</fullName>
    </submittedName>
</protein>